<organism evidence="1 2">
    <name type="scientific">Salmonella enterica subsp. arizonae</name>
    <dbReference type="NCBI Taxonomy" id="59203"/>
    <lineage>
        <taxon>Bacteria</taxon>
        <taxon>Pseudomonadati</taxon>
        <taxon>Pseudomonadota</taxon>
        <taxon>Gammaproteobacteria</taxon>
        <taxon>Enterobacterales</taxon>
        <taxon>Enterobacteriaceae</taxon>
        <taxon>Salmonella</taxon>
    </lineage>
</organism>
<evidence type="ECO:0000313" key="2">
    <source>
        <dbReference type="Proteomes" id="UP000275676"/>
    </source>
</evidence>
<dbReference type="Proteomes" id="UP000275676">
    <property type="component" value="Chromosome"/>
</dbReference>
<accession>A0A3S4K1N2</accession>
<protein>
    <submittedName>
        <fullName evidence="1">Uncharacterized protein</fullName>
    </submittedName>
</protein>
<dbReference type="AlphaFoldDB" id="A0A3S4K1N2"/>
<dbReference type="InterPro" id="IPR049156">
    <property type="entry name" value="Phage_chap_TAC_15-like"/>
</dbReference>
<name>A0A3S4K1N2_SALER</name>
<sequence length="145" mass="16262">MDDSIKHVEINGKKYCIIRMSAFDAIHFNLRVAEILAKHGISQVESILSMSSKIFGMLNREDHDELLFTLLSKSRAQLVDNGEFLDSWDAVNTNFTAANIADVYLVALECLKLSILPVTAGLKKILDWTQRQQCREPCGNCSTPC</sequence>
<proteinExistence type="predicted"/>
<gene>
    <name evidence="1" type="ORF">NCTC10047_03031</name>
</gene>
<reference evidence="1 2" key="1">
    <citation type="submission" date="2018-12" db="EMBL/GenBank/DDBJ databases">
        <authorList>
            <consortium name="Pathogen Informatics"/>
        </authorList>
    </citation>
    <scope>NUCLEOTIDE SEQUENCE [LARGE SCALE GENOMIC DNA]</scope>
    <source>
        <strain evidence="1 2">NCTC10047</strain>
    </source>
</reference>
<dbReference type="EMBL" id="LR134156">
    <property type="protein sequence ID" value="VEA77123.1"/>
    <property type="molecule type" value="Genomic_DNA"/>
</dbReference>
<dbReference type="Pfam" id="PF21822">
    <property type="entry name" value="Phage_TAC_15"/>
    <property type="match status" value="1"/>
</dbReference>
<evidence type="ECO:0000313" key="1">
    <source>
        <dbReference type="EMBL" id="VEA77123.1"/>
    </source>
</evidence>